<comment type="similarity">
    <text evidence="2">Belongs to the RLP family.</text>
</comment>
<dbReference type="SUPFAM" id="SSF52058">
    <property type="entry name" value="L domain-like"/>
    <property type="match status" value="2"/>
</dbReference>
<dbReference type="InterPro" id="IPR046956">
    <property type="entry name" value="RLP23-like"/>
</dbReference>
<dbReference type="SMART" id="SM00369">
    <property type="entry name" value="LRR_TYP"/>
    <property type="match status" value="8"/>
</dbReference>
<dbReference type="PRINTS" id="PR00019">
    <property type="entry name" value="LEURICHRPT"/>
</dbReference>
<evidence type="ECO:0000313" key="14">
    <source>
        <dbReference type="Proteomes" id="UP001229421"/>
    </source>
</evidence>
<evidence type="ECO:0000256" key="7">
    <source>
        <dbReference type="ARBA" id="ARBA00022737"/>
    </source>
</evidence>
<comment type="caution">
    <text evidence="13">The sequence shown here is derived from an EMBL/GenBank/DDBJ whole genome shotgun (WGS) entry which is preliminary data.</text>
</comment>
<evidence type="ECO:0000256" key="9">
    <source>
        <dbReference type="ARBA" id="ARBA00023136"/>
    </source>
</evidence>
<evidence type="ECO:0000256" key="1">
    <source>
        <dbReference type="ARBA" id="ARBA00004251"/>
    </source>
</evidence>
<dbReference type="Pfam" id="PF00560">
    <property type="entry name" value="LRR_1"/>
    <property type="match status" value="6"/>
</dbReference>
<keyword evidence="6" id="KW-0732">Signal</keyword>
<evidence type="ECO:0000313" key="13">
    <source>
        <dbReference type="EMBL" id="KAK1406993.1"/>
    </source>
</evidence>
<dbReference type="GO" id="GO:0005886">
    <property type="term" value="C:plasma membrane"/>
    <property type="evidence" value="ECO:0007669"/>
    <property type="project" value="UniProtKB-SubCell"/>
</dbReference>
<dbReference type="InterPro" id="IPR055414">
    <property type="entry name" value="LRR_R13L4/SHOC2-like"/>
</dbReference>
<name>A0AAD8JP66_TARER</name>
<dbReference type="EMBL" id="JAUHHV010000011">
    <property type="protein sequence ID" value="KAK1406993.1"/>
    <property type="molecule type" value="Genomic_DNA"/>
</dbReference>
<dbReference type="Proteomes" id="UP001229421">
    <property type="component" value="Unassembled WGS sequence"/>
</dbReference>
<dbReference type="SUPFAM" id="SSF52047">
    <property type="entry name" value="RNI-like"/>
    <property type="match status" value="1"/>
</dbReference>
<dbReference type="PANTHER" id="PTHR48061:SF12">
    <property type="entry name" value="DISEASE RESISTANCE LIKE PROTEIN"/>
    <property type="match status" value="1"/>
</dbReference>
<evidence type="ECO:0000256" key="2">
    <source>
        <dbReference type="ARBA" id="ARBA00009592"/>
    </source>
</evidence>
<keyword evidence="5 11" id="KW-0812">Transmembrane</keyword>
<keyword evidence="14" id="KW-1185">Reference proteome</keyword>
<sequence>MITSNTSDKPLFGSDCCLWDGVVCNSKGHVIELDLSGRSLTGVINSSSSLFKLVYLQMLNLSMNNFLGSQIPVEIAYLKQLKSLNLSNSGFNGQIPNELSHLRQLTSLDLSRNPLKLQTLGFKYFSQNLTRLEILCLSGVDLSSSVPRFLANFSSLSYVKLRGCQLQDEFPSTIFHLPKLKYLSMSNNSNLIGSLPEFSNTTLLEILDLSSTGLSGTIPQSISNLNHLEVLDLRKCYFSGRIPGLLPNLTRLNHLDLSFNELTGTVPSLASLLNLTYLELDFNSLEIGRTYDWVNKLTKLNVVYLNYMNIHGEMLHYLANLTQLSILSIGWNFISGPIPSSFMNLTQLTFVNLGGNQLHGQISSSFLNFKSLKGLNIGDNNFSGTVSIDSFLGLNNLESLYLDYNSLSFQTTANNTNGTLPELKILSLASCGLQDFPDFLRHQKNLVGLVLYKNEIYGLVPNWIWNNSRETLQFITLASNSITGFHPHPNFLQMVQLKAFDVSYNYIQGQLPIPPQTTIMYQVSNNNMSGEIPLLICELKSLQLLDLSSNNLTGTIPSCLSSLKNSLLVLDLKRNNFHGPVKKLCMSGSLLKAIELSENQLTGKVSKSLANCTSLEFLSLAENSFEDVFPIWLGTLPKLKVLNLKSNKLYGAIQGLSTTHSLFLTLRIIDISNNSFSGQFPDKLFQSWNEMKYVYNGKSSAMEYEIQLSELNIYTFLYSITLSNKGVKREYVKILNIFTAIDLSCNNFEGQIPQSLQDLHGLESLNLSNNYFTGHISPSLGNLKNLESLDLSQNELSGQIPQQLLQLGFLAILNVSFNHLDGRIPQGEQFNTFENNSYMGNPGLCGKPLSEECKGSKVSSVLPPTNNNEHESLMPIDKIDWMVILIGFGSGVVIGIVIGNFVYARYDHWFLERFGILKKEKCVRPPRNMRRS</sequence>
<evidence type="ECO:0000256" key="8">
    <source>
        <dbReference type="ARBA" id="ARBA00022989"/>
    </source>
</evidence>
<dbReference type="InterPro" id="IPR032675">
    <property type="entry name" value="LRR_dom_sf"/>
</dbReference>
<evidence type="ECO:0000256" key="5">
    <source>
        <dbReference type="ARBA" id="ARBA00022692"/>
    </source>
</evidence>
<keyword evidence="7" id="KW-0677">Repeat</keyword>
<dbReference type="InterPro" id="IPR001611">
    <property type="entry name" value="Leu-rich_rpt"/>
</dbReference>
<dbReference type="InterPro" id="IPR003591">
    <property type="entry name" value="Leu-rich_rpt_typical-subtyp"/>
</dbReference>
<dbReference type="PANTHER" id="PTHR48061">
    <property type="entry name" value="LEUCINE-RICH REPEAT RECEPTOR PROTEIN KINASE EMS1-LIKE-RELATED"/>
    <property type="match status" value="1"/>
</dbReference>
<reference evidence="13" key="1">
    <citation type="journal article" date="2023" name="bioRxiv">
        <title>Improved chromosome-level genome assembly for marigold (Tagetes erecta).</title>
        <authorList>
            <person name="Jiang F."/>
            <person name="Yuan L."/>
            <person name="Wang S."/>
            <person name="Wang H."/>
            <person name="Xu D."/>
            <person name="Wang A."/>
            <person name="Fan W."/>
        </authorList>
    </citation>
    <scope>NUCLEOTIDE SEQUENCE</scope>
    <source>
        <strain evidence="13">WSJ</strain>
        <tissue evidence="13">Leaf</tissue>
    </source>
</reference>
<evidence type="ECO:0000256" key="4">
    <source>
        <dbReference type="ARBA" id="ARBA00022614"/>
    </source>
</evidence>
<comment type="subcellular location">
    <subcellularLocation>
        <location evidence="1">Cell membrane</location>
        <topology evidence="1">Single-pass type I membrane protein</topology>
    </subcellularLocation>
</comment>
<gene>
    <name evidence="13" type="ORF">QVD17_38603</name>
</gene>
<dbReference type="AlphaFoldDB" id="A0AAD8JP66"/>
<keyword evidence="3" id="KW-1003">Cell membrane</keyword>
<keyword evidence="9 11" id="KW-0472">Membrane</keyword>
<dbReference type="FunFam" id="3.80.10.10:FF:000213">
    <property type="entry name" value="Tyrosine-sulfated glycopeptide receptor 1"/>
    <property type="match status" value="1"/>
</dbReference>
<accession>A0AAD8JP66</accession>
<keyword evidence="8 11" id="KW-1133">Transmembrane helix</keyword>
<feature type="domain" description="Disease resistance R13L4/SHOC-2-like LRR" evidence="12">
    <location>
        <begin position="150"/>
        <end position="308"/>
    </location>
</feature>
<dbReference type="FunFam" id="3.80.10.10:FF:000095">
    <property type="entry name" value="LRR receptor-like serine/threonine-protein kinase GSO1"/>
    <property type="match status" value="1"/>
</dbReference>
<keyword evidence="4" id="KW-0433">Leucine-rich repeat</keyword>
<feature type="transmembrane region" description="Helical" evidence="11">
    <location>
        <begin position="881"/>
        <end position="903"/>
    </location>
</feature>
<evidence type="ECO:0000256" key="3">
    <source>
        <dbReference type="ARBA" id="ARBA00022475"/>
    </source>
</evidence>
<evidence type="ECO:0000256" key="10">
    <source>
        <dbReference type="ARBA" id="ARBA00023180"/>
    </source>
</evidence>
<evidence type="ECO:0000256" key="11">
    <source>
        <dbReference type="SAM" id="Phobius"/>
    </source>
</evidence>
<dbReference type="Pfam" id="PF23598">
    <property type="entry name" value="LRR_14"/>
    <property type="match status" value="1"/>
</dbReference>
<dbReference type="SMART" id="SM00365">
    <property type="entry name" value="LRR_SD22"/>
    <property type="match status" value="7"/>
</dbReference>
<evidence type="ECO:0000259" key="12">
    <source>
        <dbReference type="Pfam" id="PF23598"/>
    </source>
</evidence>
<dbReference type="GO" id="GO:0051707">
    <property type="term" value="P:response to other organism"/>
    <property type="evidence" value="ECO:0007669"/>
    <property type="project" value="UniProtKB-ARBA"/>
</dbReference>
<organism evidence="13 14">
    <name type="scientific">Tagetes erecta</name>
    <name type="common">African marigold</name>
    <dbReference type="NCBI Taxonomy" id="13708"/>
    <lineage>
        <taxon>Eukaryota</taxon>
        <taxon>Viridiplantae</taxon>
        <taxon>Streptophyta</taxon>
        <taxon>Embryophyta</taxon>
        <taxon>Tracheophyta</taxon>
        <taxon>Spermatophyta</taxon>
        <taxon>Magnoliopsida</taxon>
        <taxon>eudicotyledons</taxon>
        <taxon>Gunneridae</taxon>
        <taxon>Pentapetalae</taxon>
        <taxon>asterids</taxon>
        <taxon>campanulids</taxon>
        <taxon>Asterales</taxon>
        <taxon>Asteraceae</taxon>
        <taxon>Asteroideae</taxon>
        <taxon>Heliantheae alliance</taxon>
        <taxon>Tageteae</taxon>
        <taxon>Tagetes</taxon>
    </lineage>
</organism>
<evidence type="ECO:0000256" key="6">
    <source>
        <dbReference type="ARBA" id="ARBA00022729"/>
    </source>
</evidence>
<dbReference type="GO" id="GO:0006952">
    <property type="term" value="P:defense response"/>
    <property type="evidence" value="ECO:0007669"/>
    <property type="project" value="UniProtKB-ARBA"/>
</dbReference>
<protein>
    <recommendedName>
        <fullName evidence="12">Disease resistance R13L4/SHOC-2-like LRR domain-containing protein</fullName>
    </recommendedName>
</protein>
<keyword evidence="10" id="KW-0325">Glycoprotein</keyword>
<proteinExistence type="inferred from homology"/>
<dbReference type="Gene3D" id="3.80.10.10">
    <property type="entry name" value="Ribonuclease Inhibitor"/>
    <property type="match status" value="4"/>
</dbReference>
<dbReference type="PROSITE" id="PS51450">
    <property type="entry name" value="LRR"/>
    <property type="match status" value="2"/>
</dbReference>